<dbReference type="STRING" id="67356.AQJ84_28815"/>
<name>A0A0L8L677_9ACTN</name>
<evidence type="ECO:0000313" key="1">
    <source>
        <dbReference type="EMBL" id="KOG33708.1"/>
    </source>
</evidence>
<keyword evidence="2" id="KW-1185">Reference proteome</keyword>
<dbReference type="AlphaFoldDB" id="A0A0L8L677"/>
<reference evidence="2" key="1">
    <citation type="submission" date="2015-07" db="EMBL/GenBank/DDBJ databases">
        <authorList>
            <person name="Ju K.-S."/>
            <person name="Doroghazi J.R."/>
            <person name="Metcalf W.W."/>
        </authorList>
    </citation>
    <scope>NUCLEOTIDE SEQUENCE [LARGE SCALE GENOMIC DNA]</scope>
    <source>
        <strain evidence="2">NRRL 2290</strain>
    </source>
</reference>
<accession>A0A0L8L677</accession>
<gene>
    <name evidence="1" type="ORF">ADK37_21535</name>
</gene>
<organism evidence="1 2">
    <name type="scientific">Streptomyces resistomycificus</name>
    <dbReference type="NCBI Taxonomy" id="67356"/>
    <lineage>
        <taxon>Bacteria</taxon>
        <taxon>Bacillati</taxon>
        <taxon>Actinomycetota</taxon>
        <taxon>Actinomycetes</taxon>
        <taxon>Kitasatosporales</taxon>
        <taxon>Streptomycetaceae</taxon>
        <taxon>Streptomyces</taxon>
        <taxon>Streptomyces aurantiacus group</taxon>
    </lineage>
</organism>
<protein>
    <submittedName>
        <fullName evidence="1">Uncharacterized protein</fullName>
    </submittedName>
</protein>
<dbReference type="Proteomes" id="UP000037251">
    <property type="component" value="Unassembled WGS sequence"/>
</dbReference>
<proteinExistence type="predicted"/>
<sequence length="67" mass="7691">MLLTDDRDASRMAGRKSLTSWDTTRLLADFHFSGDLEWEEARQALQRMDDAGRGVRIPASYQEFIQG</sequence>
<comment type="caution">
    <text evidence="1">The sequence shown here is derived from an EMBL/GenBank/DDBJ whole genome shotgun (WGS) entry which is preliminary data.</text>
</comment>
<evidence type="ECO:0000313" key="2">
    <source>
        <dbReference type="Proteomes" id="UP000037251"/>
    </source>
</evidence>
<dbReference type="EMBL" id="LGUS01000170">
    <property type="protein sequence ID" value="KOG33708.1"/>
    <property type="molecule type" value="Genomic_DNA"/>
</dbReference>